<evidence type="ECO:0000256" key="2">
    <source>
        <dbReference type="ARBA" id="ARBA00007400"/>
    </source>
</evidence>
<accession>A0ABX9MCA4</accession>
<evidence type="ECO:0000313" key="10">
    <source>
        <dbReference type="Proteomes" id="UP000266262"/>
    </source>
</evidence>
<feature type="transmembrane region" description="Helical" evidence="7">
    <location>
        <begin position="25"/>
        <end position="48"/>
    </location>
</feature>
<keyword evidence="6 7" id="KW-0472">Membrane</keyword>
<dbReference type="EMBL" id="QWKU01000001">
    <property type="protein sequence ID" value="RID94969.1"/>
    <property type="molecule type" value="Genomic_DNA"/>
</dbReference>
<evidence type="ECO:0000256" key="4">
    <source>
        <dbReference type="ARBA" id="ARBA00022692"/>
    </source>
</evidence>
<dbReference type="PANTHER" id="PTHR40074">
    <property type="entry name" value="O-ACETYLTRANSFERASE WECH"/>
    <property type="match status" value="1"/>
</dbReference>
<comment type="similarity">
    <text evidence="2">Belongs to the acyltransferase 3 family.</text>
</comment>
<feature type="transmembrane region" description="Helical" evidence="7">
    <location>
        <begin position="54"/>
        <end position="76"/>
    </location>
</feature>
<feature type="domain" description="Acyltransferase 3" evidence="8">
    <location>
        <begin position="23"/>
        <end position="357"/>
    </location>
</feature>
<proteinExistence type="inferred from homology"/>
<evidence type="ECO:0000259" key="8">
    <source>
        <dbReference type="Pfam" id="PF01757"/>
    </source>
</evidence>
<dbReference type="GO" id="GO:0016746">
    <property type="term" value="F:acyltransferase activity"/>
    <property type="evidence" value="ECO:0007669"/>
    <property type="project" value="UniProtKB-KW"/>
</dbReference>
<keyword evidence="10" id="KW-1185">Reference proteome</keyword>
<evidence type="ECO:0000256" key="7">
    <source>
        <dbReference type="SAM" id="Phobius"/>
    </source>
</evidence>
<feature type="transmembrane region" description="Helical" evidence="7">
    <location>
        <begin position="163"/>
        <end position="186"/>
    </location>
</feature>
<feature type="transmembrane region" description="Helical" evidence="7">
    <location>
        <begin position="269"/>
        <end position="285"/>
    </location>
</feature>
<feature type="transmembrane region" description="Helical" evidence="7">
    <location>
        <begin position="297"/>
        <end position="314"/>
    </location>
</feature>
<keyword evidence="4 7" id="KW-0812">Transmembrane</keyword>
<evidence type="ECO:0000256" key="3">
    <source>
        <dbReference type="ARBA" id="ARBA00022475"/>
    </source>
</evidence>
<feature type="transmembrane region" description="Helical" evidence="7">
    <location>
        <begin position="96"/>
        <end position="117"/>
    </location>
</feature>
<comment type="caution">
    <text evidence="9">The sequence shown here is derived from an EMBL/GenBank/DDBJ whole genome shotgun (WGS) entry which is preliminary data.</text>
</comment>
<comment type="subcellular location">
    <subcellularLocation>
        <location evidence="1">Cell membrane</location>
        <topology evidence="1">Multi-pass membrane protein</topology>
    </subcellularLocation>
</comment>
<keyword evidence="5 7" id="KW-1133">Transmembrane helix</keyword>
<evidence type="ECO:0000256" key="5">
    <source>
        <dbReference type="ARBA" id="ARBA00022989"/>
    </source>
</evidence>
<evidence type="ECO:0000313" key="9">
    <source>
        <dbReference type="EMBL" id="RID94969.1"/>
    </source>
</evidence>
<feature type="transmembrane region" description="Helical" evidence="7">
    <location>
        <begin position="137"/>
        <end position="156"/>
    </location>
</feature>
<keyword evidence="9" id="KW-0808">Transferase</keyword>
<protein>
    <submittedName>
        <fullName evidence="9">Acyltransferase</fullName>
    </submittedName>
</protein>
<feature type="transmembrane region" description="Helical" evidence="7">
    <location>
        <begin position="192"/>
        <end position="211"/>
    </location>
</feature>
<keyword evidence="3" id="KW-1003">Cell membrane</keyword>
<dbReference type="Pfam" id="PF01757">
    <property type="entry name" value="Acyl_transf_3"/>
    <property type="match status" value="1"/>
</dbReference>
<dbReference type="Proteomes" id="UP000266262">
    <property type="component" value="Unassembled WGS sequence"/>
</dbReference>
<feature type="transmembrane region" description="Helical" evidence="7">
    <location>
        <begin position="334"/>
        <end position="357"/>
    </location>
</feature>
<name>A0ABX9MCA4_9FIRM</name>
<dbReference type="PANTHER" id="PTHR40074:SF2">
    <property type="entry name" value="O-ACETYLTRANSFERASE WECH"/>
    <property type="match status" value="1"/>
</dbReference>
<organism evidence="9 10">
    <name type="scientific">Dialister pneumosintes</name>
    <dbReference type="NCBI Taxonomy" id="39950"/>
    <lineage>
        <taxon>Bacteria</taxon>
        <taxon>Bacillati</taxon>
        <taxon>Bacillota</taxon>
        <taxon>Negativicutes</taxon>
        <taxon>Veillonellales</taxon>
        <taxon>Veillonellaceae</taxon>
        <taxon>Dialister</taxon>
    </lineage>
</organism>
<keyword evidence="9" id="KW-0012">Acyltransferase</keyword>
<dbReference type="InterPro" id="IPR002656">
    <property type="entry name" value="Acyl_transf_3_dom"/>
</dbReference>
<reference evidence="9 10" key="1">
    <citation type="submission" date="2018-08" db="EMBL/GenBank/DDBJ databases">
        <title>Draft genome sequence of Dialister pneumosintes KCOM 1685.</title>
        <authorList>
            <person name="Kook J.-K."/>
            <person name="Park S.-N."/>
            <person name="Lim Y.K."/>
        </authorList>
    </citation>
    <scope>NUCLEOTIDE SEQUENCE [LARGE SCALE GENOMIC DNA]</scope>
    <source>
        <strain evidence="9 10">KCOM 1685</strain>
    </source>
</reference>
<evidence type="ECO:0000256" key="1">
    <source>
        <dbReference type="ARBA" id="ARBA00004651"/>
    </source>
</evidence>
<evidence type="ECO:0000256" key="6">
    <source>
        <dbReference type="ARBA" id="ARBA00023136"/>
    </source>
</evidence>
<feature type="transmembrane region" description="Helical" evidence="7">
    <location>
        <begin position="232"/>
        <end position="249"/>
    </location>
</feature>
<sequence length="367" mass="42793">MLLSAYSPQTIPVNQKKKKLLHIEFLRIICIWLVMFTHTATSGFSIYIPMQHSIWFPLYLLVPFIVKISVPIFFMISGALLLQKEEPISVVLKKRVWRFIQVLFIFSFISYLCAYRNLNFIHFIKLLYTSHLATAYYFLYIYLGFLLMLPIWRALIKNMTNTLYVYLIALNLFFVGCIPIFSFLLFKGSAEINYFINPLLAVSEPTFYFLIGYWIEHLLPQKVLTKKNLCKLGIAAAAGTLLAATMTWYHGVVAGGLTEDISQRFYDSFLFLNTSFVYCLARWWFSTHTVSENTQHRLILIGNLSFGVMLFEEITRNITRPFFTSILLRYIPQLPFIDAIIWICLAFALGLAITYLLKKIPYFKHLI</sequence>
<gene>
    <name evidence="9" type="ORF">DX915_05755</name>
</gene>